<keyword evidence="3" id="KW-1185">Reference proteome</keyword>
<protein>
    <submittedName>
        <fullName evidence="2">Uncharacterized protein</fullName>
    </submittedName>
</protein>
<dbReference type="AlphaFoldDB" id="A0AAE1SIM2"/>
<dbReference type="EMBL" id="JAVYJV010000005">
    <property type="protein sequence ID" value="KAK4370381.1"/>
    <property type="molecule type" value="Genomic_DNA"/>
</dbReference>
<organism evidence="2 3">
    <name type="scientific">Anisodus tanguticus</name>
    <dbReference type="NCBI Taxonomy" id="243964"/>
    <lineage>
        <taxon>Eukaryota</taxon>
        <taxon>Viridiplantae</taxon>
        <taxon>Streptophyta</taxon>
        <taxon>Embryophyta</taxon>
        <taxon>Tracheophyta</taxon>
        <taxon>Spermatophyta</taxon>
        <taxon>Magnoliopsida</taxon>
        <taxon>eudicotyledons</taxon>
        <taxon>Gunneridae</taxon>
        <taxon>Pentapetalae</taxon>
        <taxon>asterids</taxon>
        <taxon>lamiids</taxon>
        <taxon>Solanales</taxon>
        <taxon>Solanaceae</taxon>
        <taxon>Solanoideae</taxon>
        <taxon>Hyoscyameae</taxon>
        <taxon>Anisodus</taxon>
    </lineage>
</organism>
<name>A0AAE1SIM2_9SOLA</name>
<dbReference type="Proteomes" id="UP001291623">
    <property type="component" value="Unassembled WGS sequence"/>
</dbReference>
<gene>
    <name evidence="2" type="ORF">RND71_009856</name>
</gene>
<dbReference type="PANTHER" id="PTHR37721:SF1">
    <property type="entry name" value="OS05G0464200 PROTEIN"/>
    <property type="match status" value="1"/>
</dbReference>
<proteinExistence type="predicted"/>
<reference evidence="2" key="1">
    <citation type="submission" date="2023-12" db="EMBL/GenBank/DDBJ databases">
        <title>Genome assembly of Anisodus tanguticus.</title>
        <authorList>
            <person name="Wang Y.-J."/>
        </authorList>
    </citation>
    <scope>NUCLEOTIDE SEQUENCE</scope>
    <source>
        <strain evidence="2">KB-2021</strain>
        <tissue evidence="2">Leaf</tissue>
    </source>
</reference>
<dbReference type="PANTHER" id="PTHR37721">
    <property type="entry name" value="OS05G0464200 PROTEIN"/>
    <property type="match status" value="1"/>
</dbReference>
<evidence type="ECO:0000313" key="3">
    <source>
        <dbReference type="Proteomes" id="UP001291623"/>
    </source>
</evidence>
<feature type="compositionally biased region" description="Low complexity" evidence="1">
    <location>
        <begin position="62"/>
        <end position="71"/>
    </location>
</feature>
<comment type="caution">
    <text evidence="2">The sequence shown here is derived from an EMBL/GenBank/DDBJ whole genome shotgun (WGS) entry which is preliminary data.</text>
</comment>
<accession>A0AAE1SIM2</accession>
<feature type="region of interest" description="Disordered" evidence="1">
    <location>
        <begin position="53"/>
        <end position="77"/>
    </location>
</feature>
<sequence length="77" mass="8013">MATPNSQQKQKNRAIPPKRGQIKAQIFESFIETVSSIFPPKILLGEIDFGGGGVVDDSDGRSTAATSVASASPPPTA</sequence>
<evidence type="ECO:0000313" key="2">
    <source>
        <dbReference type="EMBL" id="KAK4370381.1"/>
    </source>
</evidence>
<evidence type="ECO:0000256" key="1">
    <source>
        <dbReference type="SAM" id="MobiDB-lite"/>
    </source>
</evidence>